<evidence type="ECO:0000313" key="1">
    <source>
        <dbReference type="EMBL" id="RLL29544.1"/>
    </source>
</evidence>
<reference evidence="1 2" key="1">
    <citation type="submission" date="2018-09" db="EMBL/GenBank/DDBJ databases">
        <title>The draft genome of Acinetobacter sp. strains.</title>
        <authorList>
            <person name="Qin J."/>
            <person name="Feng Y."/>
            <person name="Zong Z."/>
        </authorList>
    </citation>
    <scope>NUCLEOTIDE SEQUENCE [LARGE SCALE GENOMIC DNA]</scope>
    <source>
        <strain evidence="1 2">WCHAc060003</strain>
    </source>
</reference>
<name>A0A498CW57_9GAMM</name>
<accession>A0A498CW57</accession>
<dbReference type="Proteomes" id="UP000267166">
    <property type="component" value="Unassembled WGS sequence"/>
</dbReference>
<dbReference type="EMBL" id="RCHD01000067">
    <property type="protein sequence ID" value="RLL29544.1"/>
    <property type="molecule type" value="Genomic_DNA"/>
</dbReference>
<sequence>MLKRSGIFIAFAAILLQIAVYLQPLLPEKFHIAPVCMSITHNLLSPVDHHHVHSVHHELLKDLIPQHSHDHNKHNHQCQYCTVYGDLVLPFKLGIDEVLDRIQVRLNFYQPVFRHVYFSLQKLYLLPQGRAPPLAL</sequence>
<evidence type="ECO:0000313" key="2">
    <source>
        <dbReference type="Proteomes" id="UP000267166"/>
    </source>
</evidence>
<comment type="caution">
    <text evidence="1">The sequence shown here is derived from an EMBL/GenBank/DDBJ whole genome shotgun (WGS) entry which is preliminary data.</text>
</comment>
<organism evidence="1 2">
    <name type="scientific">Acinetobacter cumulans</name>
    <dbReference type="NCBI Taxonomy" id="2136182"/>
    <lineage>
        <taxon>Bacteria</taxon>
        <taxon>Pseudomonadati</taxon>
        <taxon>Pseudomonadota</taxon>
        <taxon>Gammaproteobacteria</taxon>
        <taxon>Moraxellales</taxon>
        <taxon>Moraxellaceae</taxon>
        <taxon>Acinetobacter</taxon>
    </lineage>
</organism>
<proteinExistence type="predicted"/>
<protein>
    <submittedName>
        <fullName evidence="1">DUF2946 domain-containing protein</fullName>
    </submittedName>
</protein>
<dbReference type="RefSeq" id="WP_121523966.1">
    <property type="nucleotide sequence ID" value="NZ_RCHD01000067.1"/>
</dbReference>
<gene>
    <name evidence="1" type="ORF">D9K80_16890</name>
</gene>
<dbReference type="AlphaFoldDB" id="A0A498CW57"/>